<name>A0A4Q7KLL2_9PSEU</name>
<accession>A0A4Q7KLL2</accession>
<evidence type="ECO:0000256" key="5">
    <source>
        <dbReference type="ARBA" id="ARBA00023004"/>
    </source>
</evidence>
<dbReference type="Pfam" id="PF00067">
    <property type="entry name" value="p450"/>
    <property type="match status" value="1"/>
</dbReference>
<keyword evidence="5" id="KW-0408">Iron</keyword>
<keyword evidence="6" id="KW-0503">Monooxygenase</keyword>
<dbReference type="EMBL" id="SGWQ01000008">
    <property type="protein sequence ID" value="RZS34836.1"/>
    <property type="molecule type" value="Genomic_DNA"/>
</dbReference>
<dbReference type="GO" id="GO:0020037">
    <property type="term" value="F:heme binding"/>
    <property type="evidence" value="ECO:0007669"/>
    <property type="project" value="InterPro"/>
</dbReference>
<evidence type="ECO:0000256" key="1">
    <source>
        <dbReference type="ARBA" id="ARBA00010617"/>
    </source>
</evidence>
<evidence type="ECO:0000313" key="8">
    <source>
        <dbReference type="Proteomes" id="UP000294257"/>
    </source>
</evidence>
<dbReference type="GO" id="GO:0016705">
    <property type="term" value="F:oxidoreductase activity, acting on paired donors, with incorporation or reduction of molecular oxygen"/>
    <property type="evidence" value="ECO:0007669"/>
    <property type="project" value="InterPro"/>
</dbReference>
<evidence type="ECO:0000256" key="6">
    <source>
        <dbReference type="ARBA" id="ARBA00023033"/>
    </source>
</evidence>
<keyword evidence="2" id="KW-0349">Heme</keyword>
<dbReference type="RefSeq" id="WP_130346278.1">
    <property type="nucleotide sequence ID" value="NZ_SGWQ01000008.1"/>
</dbReference>
<evidence type="ECO:0000256" key="2">
    <source>
        <dbReference type="ARBA" id="ARBA00022617"/>
    </source>
</evidence>
<reference evidence="7 8" key="1">
    <citation type="submission" date="2019-02" db="EMBL/GenBank/DDBJ databases">
        <title>Genomic Encyclopedia of Type Strains, Phase IV (KMG-IV): sequencing the most valuable type-strain genomes for metagenomic binning, comparative biology and taxonomic classification.</title>
        <authorList>
            <person name="Goeker M."/>
        </authorList>
    </citation>
    <scope>NUCLEOTIDE SEQUENCE [LARGE SCALE GENOMIC DNA]</scope>
    <source>
        <strain evidence="7 8">DSM 101727</strain>
    </source>
</reference>
<dbReference type="InterPro" id="IPR002397">
    <property type="entry name" value="Cyt_P450_B"/>
</dbReference>
<proteinExistence type="inferred from homology"/>
<dbReference type="AlphaFoldDB" id="A0A4Q7KLL2"/>
<keyword evidence="8" id="KW-1185">Reference proteome</keyword>
<dbReference type="FunFam" id="1.10.630.10:FF:000018">
    <property type="entry name" value="Cytochrome P450 monooxygenase"/>
    <property type="match status" value="1"/>
</dbReference>
<keyword evidence="3" id="KW-0479">Metal-binding</keyword>
<dbReference type="PANTHER" id="PTHR46696">
    <property type="entry name" value="P450, PUTATIVE (EUROFUNG)-RELATED"/>
    <property type="match status" value="1"/>
</dbReference>
<protein>
    <submittedName>
        <fullName evidence="7">Cytochrome P450</fullName>
    </submittedName>
</protein>
<dbReference type="GO" id="GO:0005506">
    <property type="term" value="F:iron ion binding"/>
    <property type="evidence" value="ECO:0007669"/>
    <property type="project" value="InterPro"/>
</dbReference>
<dbReference type="Gene3D" id="1.10.630.10">
    <property type="entry name" value="Cytochrome P450"/>
    <property type="match status" value="1"/>
</dbReference>
<sequence>MTVTDSAFPEYDLFTPEAMNNPMPLLHRIRAETPIAWISQLDAGLLTRHADIVAVLRDRRMATANLTQGLRRLSPAELDELLPLRTSVERWMGHTTHSDHLRFQKLLRGYFTPAVIDRLRPRVREFTDELLDAVEPHGRLDLVAELAYPLPALVIAEMLGMPTSRREQLQAWSKDITAIFQITGFDQLRQCQRSVLEMQDYMRELVDERRRLPREDLISMFVAAEKDGLVDEEEIVSNCVLLLFAGHETTGGLISNGMVQLFENPDQLDLLKSDPDLMPGAIEEMLRITGPASVISRVSTETVEVAGHTFPAGRQFFLAMNAGNRDPDVFADPDRFDITRQSKKHTAFGTGVFYCLGAALARMEADECFRILLSRFPDIRPAYQEPDWRPVILLGRRLDTLPVQL</sequence>
<evidence type="ECO:0000313" key="7">
    <source>
        <dbReference type="EMBL" id="RZS34836.1"/>
    </source>
</evidence>
<keyword evidence="4" id="KW-0560">Oxidoreductase</keyword>
<comment type="similarity">
    <text evidence="1">Belongs to the cytochrome P450 family.</text>
</comment>
<dbReference type="GO" id="GO:0004497">
    <property type="term" value="F:monooxygenase activity"/>
    <property type="evidence" value="ECO:0007669"/>
    <property type="project" value="UniProtKB-KW"/>
</dbReference>
<dbReference type="InterPro" id="IPR001128">
    <property type="entry name" value="Cyt_P450"/>
</dbReference>
<dbReference type="SUPFAM" id="SSF48264">
    <property type="entry name" value="Cytochrome P450"/>
    <property type="match status" value="1"/>
</dbReference>
<dbReference type="PRINTS" id="PR00359">
    <property type="entry name" value="BP450"/>
</dbReference>
<gene>
    <name evidence="7" type="ORF">EV193_108185</name>
</gene>
<evidence type="ECO:0000256" key="3">
    <source>
        <dbReference type="ARBA" id="ARBA00022723"/>
    </source>
</evidence>
<dbReference type="PANTHER" id="PTHR46696:SF1">
    <property type="entry name" value="CYTOCHROME P450 YJIB-RELATED"/>
    <property type="match status" value="1"/>
</dbReference>
<comment type="caution">
    <text evidence="7">The sequence shown here is derived from an EMBL/GenBank/DDBJ whole genome shotgun (WGS) entry which is preliminary data.</text>
</comment>
<dbReference type="OrthoDB" id="3209493at2"/>
<organism evidence="7 8">
    <name type="scientific">Herbihabitans rhizosphaerae</name>
    <dbReference type="NCBI Taxonomy" id="1872711"/>
    <lineage>
        <taxon>Bacteria</taxon>
        <taxon>Bacillati</taxon>
        <taxon>Actinomycetota</taxon>
        <taxon>Actinomycetes</taxon>
        <taxon>Pseudonocardiales</taxon>
        <taxon>Pseudonocardiaceae</taxon>
        <taxon>Herbihabitans</taxon>
    </lineage>
</organism>
<dbReference type="InterPro" id="IPR036396">
    <property type="entry name" value="Cyt_P450_sf"/>
</dbReference>
<evidence type="ECO:0000256" key="4">
    <source>
        <dbReference type="ARBA" id="ARBA00023002"/>
    </source>
</evidence>
<dbReference type="Proteomes" id="UP000294257">
    <property type="component" value="Unassembled WGS sequence"/>
</dbReference>
<dbReference type="CDD" id="cd20625">
    <property type="entry name" value="CYP164-like"/>
    <property type="match status" value="1"/>
</dbReference>